<evidence type="ECO:0000256" key="1">
    <source>
        <dbReference type="SAM" id="MobiDB-lite"/>
    </source>
</evidence>
<feature type="region of interest" description="Disordered" evidence="1">
    <location>
        <begin position="1"/>
        <end position="33"/>
    </location>
</feature>
<name>A0A0M0LIT3_9BACI</name>
<proteinExistence type="predicted"/>
<dbReference type="Proteomes" id="UP000037558">
    <property type="component" value="Unassembled WGS sequence"/>
</dbReference>
<protein>
    <submittedName>
        <fullName evidence="2">Uncharacterized protein</fullName>
    </submittedName>
</protein>
<sequence>MESHAAEHKHHAEHTVADIREQTQNSNDLPSFLNKQPDDMKRLYSEVAKHRALLENIPCFCGCGTTAGHKNNYDCFIYENKDDGAVVWDDHATRCGVCLKIADEAIQQYDSGASIKEIRAMIDKKYEKGYATPTPTPPVK</sequence>
<dbReference type="PATRIC" id="fig|284581.3.peg.940"/>
<dbReference type="InterPro" id="IPR025673">
    <property type="entry name" value="PCYCGC"/>
</dbReference>
<comment type="caution">
    <text evidence="2">The sequence shown here is derived from an EMBL/GenBank/DDBJ whole genome shotgun (WGS) entry which is preliminary data.</text>
</comment>
<accession>A0A0M0LIT3</accession>
<dbReference type="EMBL" id="LILC01000002">
    <property type="protein sequence ID" value="KOO50944.1"/>
    <property type="molecule type" value="Genomic_DNA"/>
</dbReference>
<gene>
    <name evidence="2" type="ORF">AMD01_03260</name>
</gene>
<dbReference type="Pfam" id="PF13798">
    <property type="entry name" value="PCYCGC"/>
    <property type="match status" value="1"/>
</dbReference>
<evidence type="ECO:0000313" key="3">
    <source>
        <dbReference type="Proteomes" id="UP000037558"/>
    </source>
</evidence>
<organism evidence="2 3">
    <name type="scientific">Priestia koreensis</name>
    <dbReference type="NCBI Taxonomy" id="284581"/>
    <lineage>
        <taxon>Bacteria</taxon>
        <taxon>Bacillati</taxon>
        <taxon>Bacillota</taxon>
        <taxon>Bacilli</taxon>
        <taxon>Bacillales</taxon>
        <taxon>Bacillaceae</taxon>
        <taxon>Priestia</taxon>
    </lineage>
</organism>
<evidence type="ECO:0000313" key="2">
    <source>
        <dbReference type="EMBL" id="KOO50944.1"/>
    </source>
</evidence>
<keyword evidence="3" id="KW-1185">Reference proteome</keyword>
<reference evidence="3" key="1">
    <citation type="submission" date="2015-08" db="EMBL/GenBank/DDBJ databases">
        <title>Fjat-14210 dsm16467.</title>
        <authorList>
            <person name="Liu B."/>
            <person name="Wang J."/>
            <person name="Zhu Y."/>
            <person name="Liu G."/>
            <person name="Chen Q."/>
            <person name="Chen Z."/>
            <person name="Lan J."/>
            <person name="Che J."/>
            <person name="Ge C."/>
            <person name="Shi H."/>
            <person name="Pan Z."/>
            <person name="Liu X."/>
        </authorList>
    </citation>
    <scope>NUCLEOTIDE SEQUENCE [LARGE SCALE GENOMIC DNA]</scope>
    <source>
        <strain evidence="3">DSM 16467</strain>
    </source>
</reference>
<dbReference type="STRING" id="284581.AMD01_03260"/>
<dbReference type="AlphaFoldDB" id="A0A0M0LIT3"/>